<dbReference type="EMBL" id="BMTD01000008">
    <property type="protein sequence ID" value="GGU99014.1"/>
    <property type="molecule type" value="Genomic_DNA"/>
</dbReference>
<evidence type="ECO:0000256" key="2">
    <source>
        <dbReference type="SAM" id="Phobius"/>
    </source>
</evidence>
<organism evidence="3 4">
    <name type="scientific">Streptomyces filipinensis</name>
    <dbReference type="NCBI Taxonomy" id="66887"/>
    <lineage>
        <taxon>Bacteria</taxon>
        <taxon>Bacillati</taxon>
        <taxon>Actinomycetota</taxon>
        <taxon>Actinomycetes</taxon>
        <taxon>Kitasatosporales</taxon>
        <taxon>Streptomycetaceae</taxon>
        <taxon>Streptomyces</taxon>
    </lineage>
</organism>
<feature type="region of interest" description="Disordered" evidence="1">
    <location>
        <begin position="142"/>
        <end position="180"/>
    </location>
</feature>
<protein>
    <submittedName>
        <fullName evidence="3">Uncharacterized protein</fullName>
    </submittedName>
</protein>
<gene>
    <name evidence="3" type="ORF">GCM10010260_38990</name>
</gene>
<dbReference type="Proteomes" id="UP000618795">
    <property type="component" value="Unassembled WGS sequence"/>
</dbReference>
<reference evidence="3" key="1">
    <citation type="journal article" date="2014" name="Int. J. Syst. Evol. Microbiol.">
        <title>Complete genome sequence of Corynebacterium casei LMG S-19264T (=DSM 44701T), isolated from a smear-ripened cheese.</title>
        <authorList>
            <consortium name="US DOE Joint Genome Institute (JGI-PGF)"/>
            <person name="Walter F."/>
            <person name="Albersmeier A."/>
            <person name="Kalinowski J."/>
            <person name="Ruckert C."/>
        </authorList>
    </citation>
    <scope>NUCLEOTIDE SEQUENCE</scope>
    <source>
        <strain evidence="3">JCM 4369</strain>
    </source>
</reference>
<feature type="transmembrane region" description="Helical" evidence="2">
    <location>
        <begin position="6"/>
        <end position="29"/>
    </location>
</feature>
<keyword evidence="2" id="KW-0812">Transmembrane</keyword>
<keyword evidence="4" id="KW-1185">Reference proteome</keyword>
<reference evidence="3" key="2">
    <citation type="submission" date="2020-09" db="EMBL/GenBank/DDBJ databases">
        <authorList>
            <person name="Sun Q."/>
            <person name="Ohkuma M."/>
        </authorList>
    </citation>
    <scope>NUCLEOTIDE SEQUENCE</scope>
    <source>
        <strain evidence="3">JCM 4369</strain>
    </source>
</reference>
<evidence type="ECO:0000313" key="4">
    <source>
        <dbReference type="Proteomes" id="UP000618795"/>
    </source>
</evidence>
<accession>A0A918IDZ1</accession>
<dbReference type="RefSeq" id="WP_191874772.1">
    <property type="nucleotide sequence ID" value="NZ_BMTD01000008.1"/>
</dbReference>
<sequence>METDPLALDVLYLLLLASVVLCGVLGLALRRASRRRSVATPVDPYQGLLAPEADRTRRQHETQLTGMRAERDQALAANQHLHFQLTELRGSIEARIAAEVDGRLAAALEARVEAAVEARVAAVLEARVEAGVAARLAEASAQAPARFAPRGSDQVQEPPGAPPQSPAVPHQLPLGRDCAADSTVDGADLGPLIVRAASVRGPRQREDGEHRRDAVLLGLVTEIPTPTLLSVVAAGAPRGLWSQSAAQRACRSLAAQVGRYGERLGSVLDRGGDPDPRTATLPAGYAAARDEAEDGELAGLLRAAVRGVGRSVGFVARSEGGATSIGADAAVPETDAEAEVAFTALLSELGDRQRRRHVAFGLGDTCVLRLRNGVWETVFTGVPEARLPTDADELRWARFETRPIDLVAVCTAPVAELLLCDDLGGWFARRWAHGRPHLTEFFSDVNVRVRCSGGDRSVVCLWDFGEARRAPEPA</sequence>
<comment type="caution">
    <text evidence="3">The sequence shown here is derived from an EMBL/GenBank/DDBJ whole genome shotgun (WGS) entry which is preliminary data.</text>
</comment>
<evidence type="ECO:0000313" key="3">
    <source>
        <dbReference type="EMBL" id="GGU99014.1"/>
    </source>
</evidence>
<evidence type="ECO:0000256" key="1">
    <source>
        <dbReference type="SAM" id="MobiDB-lite"/>
    </source>
</evidence>
<dbReference type="AlphaFoldDB" id="A0A918IDZ1"/>
<name>A0A918IDZ1_9ACTN</name>
<keyword evidence="2" id="KW-0472">Membrane</keyword>
<keyword evidence="2" id="KW-1133">Transmembrane helix</keyword>
<proteinExistence type="predicted"/>